<dbReference type="Proteomes" id="UP001609176">
    <property type="component" value="Unassembled WGS sequence"/>
</dbReference>
<accession>A0ABW7KWT7</accession>
<dbReference type="RefSeq" id="WP_395112867.1">
    <property type="nucleotide sequence ID" value="NZ_JBIMSN010000146.1"/>
</dbReference>
<dbReference type="Gene3D" id="3.30.530.20">
    <property type="match status" value="1"/>
</dbReference>
<evidence type="ECO:0000313" key="1">
    <source>
        <dbReference type="EMBL" id="MFH5207466.1"/>
    </source>
</evidence>
<sequence>MATSLNADFTVHAAPATVLGVIAALEDYPKWSDTHKKFTIVSRDGNGRPTQALVEVSVAGRLDEQVLSYSWTENSVRTTLVKSSGGTLKSQESSYVVAPSGSGSRVTYEITAEPAIPAPGFLVKKALKKVVDNATTNLARYIERCAPSAPA</sequence>
<dbReference type="EMBL" id="JBIMSO010000019">
    <property type="protein sequence ID" value="MFH5207466.1"/>
    <property type="molecule type" value="Genomic_DNA"/>
</dbReference>
<evidence type="ECO:0000313" key="2">
    <source>
        <dbReference type="EMBL" id="MFH5232439.1"/>
    </source>
</evidence>
<evidence type="ECO:0000313" key="4">
    <source>
        <dbReference type="Proteomes" id="UP001609175"/>
    </source>
</evidence>
<dbReference type="EMBL" id="JBIMSN010000146">
    <property type="protein sequence ID" value="MFH5232439.1"/>
    <property type="molecule type" value="Genomic_DNA"/>
</dbReference>
<dbReference type="Proteomes" id="UP001609219">
    <property type="component" value="Unassembled WGS sequence"/>
</dbReference>
<organism evidence="3 5">
    <name type="scientific">Antrihabitans spumae</name>
    <dbReference type="NCBI Taxonomy" id="3373370"/>
    <lineage>
        <taxon>Bacteria</taxon>
        <taxon>Bacillati</taxon>
        <taxon>Actinomycetota</taxon>
        <taxon>Actinomycetes</taxon>
        <taxon>Mycobacteriales</taxon>
        <taxon>Nocardiaceae</taxon>
        <taxon>Antrihabitans</taxon>
    </lineage>
</organism>
<dbReference type="PANTHER" id="PTHR39683">
    <property type="entry name" value="CONSERVED PROTEIN TB16.3"/>
    <property type="match status" value="1"/>
</dbReference>
<protein>
    <submittedName>
        <fullName evidence="3">SRPBCC family protein</fullName>
    </submittedName>
</protein>
<comment type="caution">
    <text evidence="3">The sequence shown here is derived from an EMBL/GenBank/DDBJ whole genome shotgun (WGS) entry which is preliminary data.</text>
</comment>
<proteinExistence type="predicted"/>
<evidence type="ECO:0000313" key="5">
    <source>
        <dbReference type="Proteomes" id="UP001609176"/>
    </source>
</evidence>
<dbReference type="InterPro" id="IPR023393">
    <property type="entry name" value="START-like_dom_sf"/>
</dbReference>
<dbReference type="InterPro" id="IPR019587">
    <property type="entry name" value="Polyketide_cyclase/dehydratase"/>
</dbReference>
<evidence type="ECO:0000313" key="6">
    <source>
        <dbReference type="Proteomes" id="UP001609219"/>
    </source>
</evidence>
<dbReference type="CDD" id="cd07819">
    <property type="entry name" value="SRPBCC_2"/>
    <property type="match status" value="1"/>
</dbReference>
<dbReference type="Pfam" id="PF10604">
    <property type="entry name" value="Polyketide_cyc2"/>
    <property type="match status" value="1"/>
</dbReference>
<dbReference type="EMBL" id="JBIMSP010000079">
    <property type="protein sequence ID" value="MFH5245492.1"/>
    <property type="molecule type" value="Genomic_DNA"/>
</dbReference>
<evidence type="ECO:0000313" key="3">
    <source>
        <dbReference type="EMBL" id="MFH5245492.1"/>
    </source>
</evidence>
<name>A0ABW7KWT7_9NOCA</name>
<gene>
    <name evidence="3" type="ORF">ACHIPV_26985</name>
    <name evidence="1" type="ORF">ACHIPZ_04430</name>
    <name evidence="2" type="ORF">ACHIRB_28300</name>
</gene>
<dbReference type="SUPFAM" id="SSF55961">
    <property type="entry name" value="Bet v1-like"/>
    <property type="match status" value="1"/>
</dbReference>
<reference evidence="4 5" key="1">
    <citation type="submission" date="2024-10" db="EMBL/GenBank/DDBJ databases">
        <authorList>
            <person name="Riesco R."/>
        </authorList>
    </citation>
    <scope>NUCLEOTIDE SEQUENCE [LARGE SCALE GENOMIC DNA]</scope>
    <source>
        <strain evidence="3 5">NCIMB 15448</strain>
        <strain evidence="1 4">NCIMB 15449</strain>
        <strain evidence="2 6">NCIMB 15450</strain>
    </source>
</reference>
<keyword evidence="6" id="KW-1185">Reference proteome</keyword>
<dbReference type="PANTHER" id="PTHR39683:SF4">
    <property type="entry name" value="COENZYME Q-BINDING PROTEIN COQ10 START DOMAIN-CONTAINING PROTEIN"/>
    <property type="match status" value="1"/>
</dbReference>
<dbReference type="Proteomes" id="UP001609175">
    <property type="component" value="Unassembled WGS sequence"/>
</dbReference>